<dbReference type="Gene3D" id="3.40.30.10">
    <property type="entry name" value="Glutaredoxin"/>
    <property type="match status" value="1"/>
</dbReference>
<sequence>MSIYYSGTFTRSAGIISAICKQLKLINLKPVKRIEVQFDPFHPKAITARDFLYHVCAPKIQETNLNCSIKTNIVCDRSEPYIKVHLLESGSIKFLLNDLTVLEVLKKINEHISSKVVVEEISTADSTVTKTKKRETSSFCYVLWLEHSS</sequence>
<evidence type="ECO:0000256" key="4">
    <source>
        <dbReference type="ARBA" id="ARBA00022980"/>
    </source>
</evidence>
<protein>
    <recommendedName>
        <fullName evidence="7">Large ribosomal subunit protein mL53</fullName>
    </recommendedName>
    <alternativeName>
        <fullName evidence="8">39S ribosomal protein L53, mitochondrial</fullName>
    </alternativeName>
</protein>
<dbReference type="PANTHER" id="PTHR33618:SF1">
    <property type="entry name" value="LARGE RIBOSOMAL SUBUNIT PROTEIN ML53"/>
    <property type="match status" value="1"/>
</dbReference>
<keyword evidence="6" id="KW-0687">Ribonucleoprotein</keyword>
<keyword evidence="4" id="KW-0689">Ribosomal protein</keyword>
<dbReference type="OrthoDB" id="6618793at2759"/>
<dbReference type="InterPro" id="IPR019716">
    <property type="entry name" value="Ribosomal_mL53"/>
</dbReference>
<keyword evidence="5" id="KW-0496">Mitochondrion</keyword>
<evidence type="ECO:0000256" key="1">
    <source>
        <dbReference type="ARBA" id="ARBA00004173"/>
    </source>
</evidence>
<evidence type="ECO:0000256" key="2">
    <source>
        <dbReference type="ARBA" id="ARBA00005557"/>
    </source>
</evidence>
<dbReference type="Proteomes" id="UP000625711">
    <property type="component" value="Unassembled WGS sequence"/>
</dbReference>
<proteinExistence type="inferred from homology"/>
<reference evidence="9" key="1">
    <citation type="submission" date="2020-08" db="EMBL/GenBank/DDBJ databases">
        <title>Genome sequencing and assembly of the red palm weevil Rhynchophorus ferrugineus.</title>
        <authorList>
            <person name="Dias G.B."/>
            <person name="Bergman C.M."/>
            <person name="Manee M."/>
        </authorList>
    </citation>
    <scope>NUCLEOTIDE SEQUENCE</scope>
    <source>
        <strain evidence="9">AA-2017</strain>
        <tissue evidence="9">Whole larva</tissue>
    </source>
</reference>
<comment type="subcellular location">
    <subcellularLocation>
        <location evidence="1">Mitochondrion</location>
    </subcellularLocation>
</comment>
<organism evidence="9 10">
    <name type="scientific">Rhynchophorus ferrugineus</name>
    <name type="common">Red palm weevil</name>
    <name type="synonym">Curculio ferrugineus</name>
    <dbReference type="NCBI Taxonomy" id="354439"/>
    <lineage>
        <taxon>Eukaryota</taxon>
        <taxon>Metazoa</taxon>
        <taxon>Ecdysozoa</taxon>
        <taxon>Arthropoda</taxon>
        <taxon>Hexapoda</taxon>
        <taxon>Insecta</taxon>
        <taxon>Pterygota</taxon>
        <taxon>Neoptera</taxon>
        <taxon>Endopterygota</taxon>
        <taxon>Coleoptera</taxon>
        <taxon>Polyphaga</taxon>
        <taxon>Cucujiformia</taxon>
        <taxon>Curculionidae</taxon>
        <taxon>Dryophthorinae</taxon>
        <taxon>Rhynchophorus</taxon>
    </lineage>
</organism>
<evidence type="ECO:0000256" key="8">
    <source>
        <dbReference type="ARBA" id="ARBA00042721"/>
    </source>
</evidence>
<keyword evidence="3" id="KW-0809">Transit peptide</keyword>
<gene>
    <name evidence="9" type="ORF">GWI33_015148</name>
</gene>
<evidence type="ECO:0000256" key="7">
    <source>
        <dbReference type="ARBA" id="ARBA00035180"/>
    </source>
</evidence>
<accession>A0A834I3V4</accession>
<dbReference type="InterPro" id="IPR052473">
    <property type="entry name" value="mtLSU_mL53"/>
</dbReference>
<keyword evidence="10" id="KW-1185">Reference proteome</keyword>
<evidence type="ECO:0000256" key="6">
    <source>
        <dbReference type="ARBA" id="ARBA00023274"/>
    </source>
</evidence>
<evidence type="ECO:0000313" key="9">
    <source>
        <dbReference type="EMBL" id="KAF7272032.1"/>
    </source>
</evidence>
<dbReference type="Pfam" id="PF10780">
    <property type="entry name" value="MRP_L53"/>
    <property type="match status" value="1"/>
</dbReference>
<dbReference type="GO" id="GO:0005762">
    <property type="term" value="C:mitochondrial large ribosomal subunit"/>
    <property type="evidence" value="ECO:0007669"/>
    <property type="project" value="TreeGrafter"/>
</dbReference>
<comment type="caution">
    <text evidence="9">The sequence shown here is derived from an EMBL/GenBank/DDBJ whole genome shotgun (WGS) entry which is preliminary data.</text>
</comment>
<name>A0A834I3V4_RHYFE</name>
<comment type="similarity">
    <text evidence="2">Belongs to the mitochondrion-specific ribosomal protein mL53 family.</text>
</comment>
<evidence type="ECO:0000313" key="10">
    <source>
        <dbReference type="Proteomes" id="UP000625711"/>
    </source>
</evidence>
<dbReference type="AlphaFoldDB" id="A0A834I3V4"/>
<dbReference type="PANTHER" id="PTHR33618">
    <property type="entry name" value="39S RIBOSOMAL PROTEIN L53, MITOCHONDRIAL"/>
    <property type="match status" value="1"/>
</dbReference>
<evidence type="ECO:0000256" key="5">
    <source>
        <dbReference type="ARBA" id="ARBA00023128"/>
    </source>
</evidence>
<dbReference type="EMBL" id="JAACXV010013866">
    <property type="protein sequence ID" value="KAF7272032.1"/>
    <property type="molecule type" value="Genomic_DNA"/>
</dbReference>
<evidence type="ECO:0000256" key="3">
    <source>
        <dbReference type="ARBA" id="ARBA00022946"/>
    </source>
</evidence>